<dbReference type="AlphaFoldDB" id="A0A8X8ZDT9"/>
<dbReference type="Proteomes" id="UP000298416">
    <property type="component" value="Unassembled WGS sequence"/>
</dbReference>
<evidence type="ECO:0000313" key="2">
    <source>
        <dbReference type="Proteomes" id="UP000298416"/>
    </source>
</evidence>
<proteinExistence type="predicted"/>
<gene>
    <name evidence="1" type="ORF">SASPL_138344</name>
</gene>
<reference evidence="1" key="1">
    <citation type="submission" date="2018-01" db="EMBL/GenBank/DDBJ databases">
        <authorList>
            <person name="Mao J.F."/>
        </authorList>
    </citation>
    <scope>NUCLEOTIDE SEQUENCE</scope>
    <source>
        <strain evidence="1">Huo1</strain>
        <tissue evidence="1">Leaf</tissue>
    </source>
</reference>
<evidence type="ECO:0000313" key="1">
    <source>
        <dbReference type="EMBL" id="KAG6401487.1"/>
    </source>
</evidence>
<organism evidence="1">
    <name type="scientific">Salvia splendens</name>
    <name type="common">Scarlet sage</name>
    <dbReference type="NCBI Taxonomy" id="180675"/>
    <lineage>
        <taxon>Eukaryota</taxon>
        <taxon>Viridiplantae</taxon>
        <taxon>Streptophyta</taxon>
        <taxon>Embryophyta</taxon>
        <taxon>Tracheophyta</taxon>
        <taxon>Spermatophyta</taxon>
        <taxon>Magnoliopsida</taxon>
        <taxon>eudicotyledons</taxon>
        <taxon>Gunneridae</taxon>
        <taxon>Pentapetalae</taxon>
        <taxon>asterids</taxon>
        <taxon>lamiids</taxon>
        <taxon>Lamiales</taxon>
        <taxon>Lamiaceae</taxon>
        <taxon>Nepetoideae</taxon>
        <taxon>Mentheae</taxon>
        <taxon>Salviinae</taxon>
        <taxon>Salvia</taxon>
        <taxon>Salvia subgen. Calosphace</taxon>
        <taxon>core Calosphace</taxon>
    </lineage>
</organism>
<keyword evidence="2" id="KW-1185">Reference proteome</keyword>
<comment type="caution">
    <text evidence="1">The sequence shown here is derived from an EMBL/GenBank/DDBJ whole genome shotgun (WGS) entry which is preliminary data.</text>
</comment>
<dbReference type="EMBL" id="PNBA02000014">
    <property type="protein sequence ID" value="KAG6401487.1"/>
    <property type="molecule type" value="Genomic_DNA"/>
</dbReference>
<protein>
    <submittedName>
        <fullName evidence="1">Uncharacterized protein</fullName>
    </submittedName>
</protein>
<name>A0A8X8ZDT9_SALSN</name>
<accession>A0A8X8ZDT9</accession>
<reference evidence="1" key="2">
    <citation type="submission" date="2020-08" db="EMBL/GenBank/DDBJ databases">
        <title>Plant Genome Project.</title>
        <authorList>
            <person name="Zhang R.-G."/>
        </authorList>
    </citation>
    <scope>NUCLEOTIDE SEQUENCE</scope>
    <source>
        <strain evidence="1">Huo1</strain>
        <tissue evidence="1">Leaf</tissue>
    </source>
</reference>
<sequence length="201" mass="22486">MRFQRVQPGETREGAGELVVLDLQSIPAVADLALTATTSDADFFPSLQQTQAVAEFHQFVPQMPPPRQIRLLRDNENVADEVVGAGCILGSGKGVEPEPEPRLLLRLADLRHPLPQPCCWTSMWIEAFFGDGGDEMMDEQRQYIEDQIDKVAFVPIESNNQSNRSMRLAGLVHVSKIRSQLVDYLVLLDCSVSRFTLNHVK</sequence>